<proteinExistence type="predicted"/>
<evidence type="ECO:0000313" key="1">
    <source>
        <dbReference type="EnsemblPlants" id="AVESA.00010b.r2.7CG0693980.1.CDS"/>
    </source>
</evidence>
<organism evidence="1 2">
    <name type="scientific">Avena sativa</name>
    <name type="common">Oat</name>
    <dbReference type="NCBI Taxonomy" id="4498"/>
    <lineage>
        <taxon>Eukaryota</taxon>
        <taxon>Viridiplantae</taxon>
        <taxon>Streptophyta</taxon>
        <taxon>Embryophyta</taxon>
        <taxon>Tracheophyta</taxon>
        <taxon>Spermatophyta</taxon>
        <taxon>Magnoliopsida</taxon>
        <taxon>Liliopsida</taxon>
        <taxon>Poales</taxon>
        <taxon>Poaceae</taxon>
        <taxon>BOP clade</taxon>
        <taxon>Pooideae</taxon>
        <taxon>Poodae</taxon>
        <taxon>Poeae</taxon>
        <taxon>Poeae Chloroplast Group 1 (Aveneae type)</taxon>
        <taxon>Aveninae</taxon>
        <taxon>Avena</taxon>
    </lineage>
</organism>
<evidence type="ECO:0000313" key="2">
    <source>
        <dbReference type="Proteomes" id="UP001732700"/>
    </source>
</evidence>
<sequence length="612" mass="66339">MAATFASSLAWPARDGTAAPSATVSGSKRIPLSLSESVEHGTICPFRSIPPPPPHDELAASLAPTKSPTLFIPRPPTPFLIIPPRPVPACIIIYFHSPAVDPTRGAAPRRRHQHLRQRRLLRRTRRQMDPDTAPPPTSAAARHLQLDSPMRPQVIKFCYRKRPTGHSRNGKDDSSQDPKSQSPKSQSPSSPLSRQSLSTPAIPTYHAGGFYEIDHERLPPRTPIHLKSIRVVKVSEYTSLDITVSFPSILALRSFFSSFPVPSDGPDLDERFVMSSNHAARILRRRVAEQELEGEMHQDSFWLVNPCLYDFSAAYSSWKEKYHKVVKANEKLEKQVLSLKDTYENVVQKKSKLKKEVRSLKDKCEFVVGKNDKLEEQMASLSSSFLSLKEQFLLANNGDKLKVGIDQVAVAHKDGKQAISIGGGDQTGQQADVTVVQAGEKRTTRKSSFRICKPQGTFLWPSMGSGTDMSGGGSSGISVPASGPLPRSGSGSCPSIGQGLPPSSRAPVEVLIESPLDEHVMGGGDYFSTPPSASSTTNATKLLPLPSPRSPLQPQPLFSAAALHSFAGLTLRHMDSPSSLPSPCGASLLQGAEAGGMSTVRTELALATPFYC</sequence>
<name>A0ACD6A3B9_AVESA</name>
<reference evidence="1" key="1">
    <citation type="submission" date="2021-05" db="EMBL/GenBank/DDBJ databases">
        <authorList>
            <person name="Scholz U."/>
            <person name="Mascher M."/>
            <person name="Fiebig A."/>
        </authorList>
    </citation>
    <scope>NUCLEOTIDE SEQUENCE [LARGE SCALE GENOMIC DNA]</scope>
</reference>
<accession>A0ACD6A3B9</accession>
<reference evidence="1" key="2">
    <citation type="submission" date="2025-09" db="UniProtKB">
        <authorList>
            <consortium name="EnsemblPlants"/>
        </authorList>
    </citation>
    <scope>IDENTIFICATION</scope>
</reference>
<dbReference type="EnsemblPlants" id="AVESA.00010b.r2.7CG0693980.1">
    <property type="protein sequence ID" value="AVESA.00010b.r2.7CG0693980.1.CDS"/>
    <property type="gene ID" value="AVESA.00010b.r2.7CG0693980"/>
</dbReference>
<keyword evidence="2" id="KW-1185">Reference proteome</keyword>
<dbReference type="Proteomes" id="UP001732700">
    <property type="component" value="Chromosome 7C"/>
</dbReference>
<protein>
    <submittedName>
        <fullName evidence="1">Uncharacterized protein</fullName>
    </submittedName>
</protein>